<dbReference type="Pfam" id="PF00126">
    <property type="entry name" value="HTH_1"/>
    <property type="match status" value="1"/>
</dbReference>
<dbReference type="Proteomes" id="UP001241758">
    <property type="component" value="Unassembled WGS sequence"/>
</dbReference>
<keyword evidence="3" id="KW-0238">DNA-binding</keyword>
<evidence type="ECO:0000256" key="4">
    <source>
        <dbReference type="ARBA" id="ARBA00023163"/>
    </source>
</evidence>
<dbReference type="SUPFAM" id="SSF46785">
    <property type="entry name" value="Winged helix' DNA-binding domain"/>
    <property type="match status" value="1"/>
</dbReference>
<organism evidence="6 7">
    <name type="scientific">Actinoplanes sandaracinus</name>
    <dbReference type="NCBI Taxonomy" id="3045177"/>
    <lineage>
        <taxon>Bacteria</taxon>
        <taxon>Bacillati</taxon>
        <taxon>Actinomycetota</taxon>
        <taxon>Actinomycetes</taxon>
        <taxon>Micromonosporales</taxon>
        <taxon>Micromonosporaceae</taxon>
        <taxon>Actinoplanes</taxon>
    </lineage>
</organism>
<proteinExistence type="inferred from homology"/>
<dbReference type="InterPro" id="IPR036390">
    <property type="entry name" value="WH_DNA-bd_sf"/>
</dbReference>
<accession>A0ABT6WVV8</accession>
<dbReference type="RefSeq" id="WP_282765131.1">
    <property type="nucleotide sequence ID" value="NZ_JASCTH010000028.1"/>
</dbReference>
<dbReference type="PANTHER" id="PTHR30126:SF40">
    <property type="entry name" value="HTH-TYPE TRANSCRIPTIONAL REGULATOR GLTR"/>
    <property type="match status" value="1"/>
</dbReference>
<dbReference type="Gene3D" id="1.10.10.10">
    <property type="entry name" value="Winged helix-like DNA-binding domain superfamily/Winged helix DNA-binding domain"/>
    <property type="match status" value="1"/>
</dbReference>
<dbReference type="PANTHER" id="PTHR30126">
    <property type="entry name" value="HTH-TYPE TRANSCRIPTIONAL REGULATOR"/>
    <property type="match status" value="1"/>
</dbReference>
<evidence type="ECO:0000256" key="3">
    <source>
        <dbReference type="ARBA" id="ARBA00023125"/>
    </source>
</evidence>
<protein>
    <submittedName>
        <fullName evidence="6">LysR family transcriptional regulator</fullName>
    </submittedName>
</protein>
<evidence type="ECO:0000256" key="1">
    <source>
        <dbReference type="ARBA" id="ARBA00009437"/>
    </source>
</evidence>
<dbReference type="InterPro" id="IPR036388">
    <property type="entry name" value="WH-like_DNA-bd_sf"/>
</dbReference>
<dbReference type="EMBL" id="JASCTH010000028">
    <property type="protein sequence ID" value="MDI6103884.1"/>
    <property type="molecule type" value="Genomic_DNA"/>
</dbReference>
<evidence type="ECO:0000259" key="5">
    <source>
        <dbReference type="PROSITE" id="PS50931"/>
    </source>
</evidence>
<evidence type="ECO:0000313" key="6">
    <source>
        <dbReference type="EMBL" id="MDI6103884.1"/>
    </source>
</evidence>
<dbReference type="PROSITE" id="PS50931">
    <property type="entry name" value="HTH_LYSR"/>
    <property type="match status" value="1"/>
</dbReference>
<reference evidence="6 7" key="1">
    <citation type="submission" date="2023-05" db="EMBL/GenBank/DDBJ databases">
        <title>Actinoplanes sp. NEAU-A12 genome sequencing.</title>
        <authorList>
            <person name="Wang Z.-S."/>
        </authorList>
    </citation>
    <scope>NUCLEOTIDE SEQUENCE [LARGE SCALE GENOMIC DNA]</scope>
    <source>
        <strain evidence="6 7">NEAU-A12</strain>
    </source>
</reference>
<evidence type="ECO:0000313" key="7">
    <source>
        <dbReference type="Proteomes" id="UP001241758"/>
    </source>
</evidence>
<keyword evidence="7" id="KW-1185">Reference proteome</keyword>
<comment type="caution">
    <text evidence="6">The sequence shown here is derived from an EMBL/GenBank/DDBJ whole genome shotgun (WGS) entry which is preliminary data.</text>
</comment>
<gene>
    <name evidence="6" type="ORF">QLQ12_35245</name>
</gene>
<comment type="similarity">
    <text evidence="1">Belongs to the LysR transcriptional regulatory family.</text>
</comment>
<keyword evidence="2" id="KW-0805">Transcription regulation</keyword>
<evidence type="ECO:0000256" key="2">
    <source>
        <dbReference type="ARBA" id="ARBA00023015"/>
    </source>
</evidence>
<keyword evidence="4" id="KW-0804">Transcription</keyword>
<dbReference type="InterPro" id="IPR000847">
    <property type="entry name" value="LysR_HTH_N"/>
</dbReference>
<sequence length="107" mass="11732">MLKTFVVAASTGSIAETAKKLKYGKSTVAYHIREVEKVCQVELFEREVRGLSLTSKGQRALKISEQLLQMTAELKSLPSTTPAGGFNRDRLHGAGGDLLIRRNSHFG</sequence>
<name>A0ABT6WVV8_9ACTN</name>
<feature type="domain" description="HTH lysR-type" evidence="5">
    <location>
        <begin position="1"/>
        <end position="54"/>
    </location>
</feature>